<feature type="region of interest" description="Disordered" evidence="6">
    <location>
        <begin position="418"/>
        <end position="437"/>
    </location>
</feature>
<feature type="domain" description="DEAD-box RNA helicase Q" evidence="9">
    <location>
        <begin position="1"/>
        <end position="29"/>
    </location>
</feature>
<dbReference type="GO" id="GO:0005524">
    <property type="term" value="F:ATP binding"/>
    <property type="evidence" value="ECO:0007669"/>
    <property type="project" value="UniProtKB-KW"/>
</dbReference>
<dbReference type="OMA" id="IMIFTDT"/>
<evidence type="ECO:0000313" key="11">
    <source>
        <dbReference type="Proteomes" id="UP000324585"/>
    </source>
</evidence>
<evidence type="ECO:0000256" key="2">
    <source>
        <dbReference type="ARBA" id="ARBA00022801"/>
    </source>
</evidence>
<keyword evidence="3 10" id="KW-0347">Helicase</keyword>
<reference evidence="11" key="1">
    <citation type="journal article" date="2019" name="Nat. Commun.">
        <title>Expansion of phycobilisome linker gene families in mesophilic red algae.</title>
        <authorList>
            <person name="Lee J."/>
            <person name="Kim D."/>
            <person name="Bhattacharya D."/>
            <person name="Yoon H.S."/>
        </authorList>
    </citation>
    <scope>NUCLEOTIDE SEQUENCE [LARGE SCALE GENOMIC DNA]</scope>
    <source>
        <strain evidence="11">CCMP 1328</strain>
    </source>
</reference>
<evidence type="ECO:0000256" key="1">
    <source>
        <dbReference type="ARBA" id="ARBA00022741"/>
    </source>
</evidence>
<dbReference type="InterPro" id="IPR011545">
    <property type="entry name" value="DEAD/DEAH_box_helicase_dom"/>
</dbReference>
<dbReference type="PANTHER" id="PTHR47959:SF24">
    <property type="entry name" value="ATP-DEPENDENT RNA HELICASE"/>
    <property type="match status" value="1"/>
</dbReference>
<organism evidence="10 11">
    <name type="scientific">Porphyridium purpureum</name>
    <name type="common">Red alga</name>
    <name type="synonym">Porphyridium cruentum</name>
    <dbReference type="NCBI Taxonomy" id="35688"/>
    <lineage>
        <taxon>Eukaryota</taxon>
        <taxon>Rhodophyta</taxon>
        <taxon>Bangiophyceae</taxon>
        <taxon>Porphyridiales</taxon>
        <taxon>Porphyridiaceae</taxon>
        <taxon>Porphyridium</taxon>
    </lineage>
</organism>
<dbReference type="Pfam" id="PF00270">
    <property type="entry name" value="DEAD"/>
    <property type="match status" value="1"/>
</dbReference>
<dbReference type="OrthoDB" id="10261904at2759"/>
<evidence type="ECO:0000256" key="3">
    <source>
        <dbReference type="ARBA" id="ARBA00022806"/>
    </source>
</evidence>
<evidence type="ECO:0000256" key="6">
    <source>
        <dbReference type="SAM" id="MobiDB-lite"/>
    </source>
</evidence>
<dbReference type="Proteomes" id="UP000324585">
    <property type="component" value="Unassembled WGS sequence"/>
</dbReference>
<sequence length="504" mass="55250">MSFAELGVNAQLCHVLSELAMVTPTPIQTSLVPSILSGRKHVVGAAPTGAGKSAAFMLPILTRLAAEPRAFYALILTPTRELAVQLDELARALGVFMRARTALLVGGGDVTAQRAELHARPHLVIATPGRMAAFLRDDDDIEVDSSHLTRSVKRQLRKVRALVLDEADQLLIPDFAQELHMIMDCVRQQDAAPAGFVRQTVLVSATMSGVMRSLVEQGWLQNADVFDHTNPAARMAELQQLEHWHLLVPQRVKEVYLAYILLNDIGLPRSMTQVELENDKAANRLGHKRKRERAAAAKIIFVSTCFIAEWLTLTLQAFGMNAVRLHSRMPPKHRTRALHEFRAGRAEILVATDLAARGLDIPHVQLVINYDIPSSGETYVHRTGRTARAGRAGTALSLVSEMDVLRFHAVEAFLGGDHGTSGGNSNGTHSKSLSSATSSIPELRAGIEEDDVMQNLTAVLKAKRLARVSLAQSGMWEKQLIQHGKSLEKQKRLNRPGQAQNMNG</sequence>
<evidence type="ECO:0000259" key="8">
    <source>
        <dbReference type="PROSITE" id="PS51194"/>
    </source>
</evidence>
<dbReference type="GO" id="GO:0005829">
    <property type="term" value="C:cytosol"/>
    <property type="evidence" value="ECO:0007669"/>
    <property type="project" value="TreeGrafter"/>
</dbReference>
<dbReference type="Gene3D" id="3.40.50.300">
    <property type="entry name" value="P-loop containing nucleotide triphosphate hydrolases"/>
    <property type="match status" value="2"/>
</dbReference>
<dbReference type="Pfam" id="PF00271">
    <property type="entry name" value="Helicase_C"/>
    <property type="match status" value="1"/>
</dbReference>
<gene>
    <name evidence="10" type="ORF">FVE85_8645</name>
</gene>
<dbReference type="SMART" id="SM00490">
    <property type="entry name" value="HELICc"/>
    <property type="match status" value="1"/>
</dbReference>
<name>A0A5J4YQD2_PORPP</name>
<proteinExistence type="predicted"/>
<dbReference type="GO" id="GO:0003724">
    <property type="term" value="F:RNA helicase activity"/>
    <property type="evidence" value="ECO:0007669"/>
    <property type="project" value="InterPro"/>
</dbReference>
<dbReference type="CDD" id="cd18787">
    <property type="entry name" value="SF2_C_DEAD"/>
    <property type="match status" value="1"/>
</dbReference>
<dbReference type="InterPro" id="IPR014001">
    <property type="entry name" value="Helicase_ATP-bd"/>
</dbReference>
<evidence type="ECO:0000313" key="10">
    <source>
        <dbReference type="EMBL" id="KAA8493200.1"/>
    </source>
</evidence>
<dbReference type="PROSITE" id="PS51192">
    <property type="entry name" value="HELICASE_ATP_BIND_1"/>
    <property type="match status" value="1"/>
</dbReference>
<dbReference type="InterPro" id="IPR050079">
    <property type="entry name" value="DEAD_box_RNA_helicase"/>
</dbReference>
<protein>
    <submittedName>
        <fullName evidence="10">Putative ATP-dependent RNA helicase DDX49</fullName>
    </submittedName>
</protein>
<keyword evidence="11" id="KW-1185">Reference proteome</keyword>
<keyword evidence="4" id="KW-0067">ATP-binding</keyword>
<dbReference type="SUPFAM" id="SSF52540">
    <property type="entry name" value="P-loop containing nucleoside triphosphate hydrolases"/>
    <property type="match status" value="1"/>
</dbReference>
<evidence type="ECO:0000259" key="9">
    <source>
        <dbReference type="PROSITE" id="PS51195"/>
    </source>
</evidence>
<comment type="caution">
    <text evidence="10">The sequence shown here is derived from an EMBL/GenBank/DDBJ whole genome shotgun (WGS) entry which is preliminary data.</text>
</comment>
<feature type="short sequence motif" description="Q motif" evidence="5">
    <location>
        <begin position="1"/>
        <end position="29"/>
    </location>
</feature>
<dbReference type="PROSITE" id="PS51194">
    <property type="entry name" value="HELICASE_CTER"/>
    <property type="match status" value="1"/>
</dbReference>
<feature type="compositionally biased region" description="Low complexity" evidence="6">
    <location>
        <begin position="426"/>
        <end position="437"/>
    </location>
</feature>
<keyword evidence="1" id="KW-0547">Nucleotide-binding</keyword>
<dbReference type="GO" id="GO:0003676">
    <property type="term" value="F:nucleic acid binding"/>
    <property type="evidence" value="ECO:0007669"/>
    <property type="project" value="InterPro"/>
</dbReference>
<dbReference type="InterPro" id="IPR014014">
    <property type="entry name" value="RNA_helicase_DEAD_Q_motif"/>
</dbReference>
<dbReference type="PROSITE" id="PS51195">
    <property type="entry name" value="Q_MOTIF"/>
    <property type="match status" value="1"/>
</dbReference>
<dbReference type="GO" id="GO:0016787">
    <property type="term" value="F:hydrolase activity"/>
    <property type="evidence" value="ECO:0007669"/>
    <property type="project" value="UniProtKB-KW"/>
</dbReference>
<dbReference type="EMBL" id="VRMN01000007">
    <property type="protein sequence ID" value="KAA8493200.1"/>
    <property type="molecule type" value="Genomic_DNA"/>
</dbReference>
<dbReference type="InterPro" id="IPR001650">
    <property type="entry name" value="Helicase_C-like"/>
</dbReference>
<feature type="domain" description="Helicase ATP-binding" evidence="7">
    <location>
        <begin position="33"/>
        <end position="208"/>
    </location>
</feature>
<accession>A0A5J4YQD2</accession>
<keyword evidence="2" id="KW-0378">Hydrolase</keyword>
<dbReference type="PANTHER" id="PTHR47959">
    <property type="entry name" value="ATP-DEPENDENT RNA HELICASE RHLE-RELATED"/>
    <property type="match status" value="1"/>
</dbReference>
<dbReference type="InterPro" id="IPR027417">
    <property type="entry name" value="P-loop_NTPase"/>
</dbReference>
<evidence type="ECO:0000256" key="4">
    <source>
        <dbReference type="ARBA" id="ARBA00022840"/>
    </source>
</evidence>
<evidence type="ECO:0000256" key="5">
    <source>
        <dbReference type="PROSITE-ProRule" id="PRU00552"/>
    </source>
</evidence>
<evidence type="ECO:0000259" key="7">
    <source>
        <dbReference type="PROSITE" id="PS51192"/>
    </source>
</evidence>
<dbReference type="SMART" id="SM00487">
    <property type="entry name" value="DEXDc"/>
    <property type="match status" value="1"/>
</dbReference>
<dbReference type="AlphaFoldDB" id="A0A5J4YQD2"/>
<feature type="domain" description="Helicase C-terminal" evidence="8">
    <location>
        <begin position="289"/>
        <end position="434"/>
    </location>
</feature>